<organism evidence="1 2">
    <name type="scientific">Anopheles albimanus</name>
    <name type="common">New world malaria mosquito</name>
    <dbReference type="NCBI Taxonomy" id="7167"/>
    <lineage>
        <taxon>Eukaryota</taxon>
        <taxon>Metazoa</taxon>
        <taxon>Ecdysozoa</taxon>
        <taxon>Arthropoda</taxon>
        <taxon>Hexapoda</taxon>
        <taxon>Insecta</taxon>
        <taxon>Pterygota</taxon>
        <taxon>Neoptera</taxon>
        <taxon>Endopterygota</taxon>
        <taxon>Diptera</taxon>
        <taxon>Nematocera</taxon>
        <taxon>Culicoidea</taxon>
        <taxon>Culicidae</taxon>
        <taxon>Anophelinae</taxon>
        <taxon>Anopheles</taxon>
    </lineage>
</organism>
<proteinExistence type="predicted"/>
<dbReference type="EnsemblMetazoa" id="AALB005623-RA">
    <property type="protein sequence ID" value="AALB005623-PA"/>
    <property type="gene ID" value="AALB005623"/>
</dbReference>
<accession>A0A182FGI2</accession>
<dbReference type="Proteomes" id="UP000069272">
    <property type="component" value="Chromosome 3L"/>
</dbReference>
<evidence type="ECO:0000313" key="1">
    <source>
        <dbReference type="EnsemblMetazoa" id="AALB005623-PA"/>
    </source>
</evidence>
<reference evidence="1 2" key="1">
    <citation type="journal article" date="2017" name="G3 (Bethesda)">
        <title>The Physical Genome Mapping of Anopheles albimanus Corrected Scaffold Misassemblies and Identified Interarm Rearrangements in Genus Anopheles.</title>
        <authorList>
            <person name="Artemov G.N."/>
            <person name="Peery A.N."/>
            <person name="Jiang X."/>
            <person name="Tu Z."/>
            <person name="Stegniy V.N."/>
            <person name="Sharakhova M.V."/>
            <person name="Sharakhov I.V."/>
        </authorList>
    </citation>
    <scope>NUCLEOTIDE SEQUENCE [LARGE SCALE GENOMIC DNA]</scope>
    <source>
        <strain evidence="1 2">ALBI9_A</strain>
    </source>
</reference>
<sequence>MRSFVIVLLMVMVAAVAVASASKIPEEVDSRLEELNKWFDARLPIYKKANYLLKKLGKDVSKLSDLHGGIKFYYRDYSDLQYYTHHEDEDDDGPRPLRNGAQHEPKLRVVKLNGTTLDTKPMEELVQKALESRDVKHILLLAPEITSAVRSIMKQ</sequence>
<evidence type="ECO:0000313" key="2">
    <source>
        <dbReference type="Proteomes" id="UP000069272"/>
    </source>
</evidence>
<dbReference type="AlphaFoldDB" id="A0A182FGI2"/>
<reference evidence="1" key="2">
    <citation type="submission" date="2022-08" db="UniProtKB">
        <authorList>
            <consortium name="EnsemblMetazoa"/>
        </authorList>
    </citation>
    <scope>IDENTIFICATION</scope>
    <source>
        <strain evidence="1">STECLA/ALBI9_A</strain>
    </source>
</reference>
<protein>
    <submittedName>
        <fullName evidence="1">Uncharacterized protein</fullName>
    </submittedName>
</protein>
<dbReference type="VEuPathDB" id="VectorBase:AALB005623"/>
<name>A0A182FGI2_ANOAL</name>
<keyword evidence="2" id="KW-1185">Reference proteome</keyword>